<dbReference type="PROSITE" id="PS51285">
    <property type="entry name" value="AGC_KINASE_CTER"/>
    <property type="match status" value="1"/>
</dbReference>
<dbReference type="InterPro" id="IPR017441">
    <property type="entry name" value="Protein_kinase_ATP_BS"/>
</dbReference>
<dbReference type="SUPFAM" id="SSF56112">
    <property type="entry name" value="Protein kinase-like (PK-like)"/>
    <property type="match status" value="1"/>
</dbReference>
<dbReference type="Gene3D" id="1.10.510.10">
    <property type="entry name" value="Transferase(Phosphotransferase) domain 1"/>
    <property type="match status" value="1"/>
</dbReference>
<dbReference type="SMART" id="SM00220">
    <property type="entry name" value="S_TKc"/>
    <property type="match status" value="1"/>
</dbReference>
<dbReference type="InterPro" id="IPR000719">
    <property type="entry name" value="Prot_kinase_dom"/>
</dbReference>
<dbReference type="PROSITE" id="PS00108">
    <property type="entry name" value="PROTEIN_KINASE_ST"/>
    <property type="match status" value="1"/>
</dbReference>
<feature type="compositionally biased region" description="Basic and acidic residues" evidence="9">
    <location>
        <begin position="39"/>
        <end position="63"/>
    </location>
</feature>
<evidence type="ECO:0000256" key="7">
    <source>
        <dbReference type="PROSITE-ProRule" id="PRU10141"/>
    </source>
</evidence>
<dbReference type="PROSITE" id="PS50011">
    <property type="entry name" value="PROTEIN_KINASE_DOM"/>
    <property type="match status" value="1"/>
</dbReference>
<dbReference type="EMBL" id="CM004479">
    <property type="protein sequence ID" value="OCT70052.1"/>
    <property type="molecule type" value="Genomic_DNA"/>
</dbReference>
<keyword evidence="3" id="KW-0808">Transferase</keyword>
<protein>
    <recommendedName>
        <fullName evidence="14">Protein kinase domain-containing protein</fullName>
    </recommendedName>
</protein>
<keyword evidence="5" id="KW-0418">Kinase</keyword>
<dbReference type="GO" id="GO:0004674">
    <property type="term" value="F:protein serine/threonine kinase activity"/>
    <property type="evidence" value="ECO:0007669"/>
    <property type="project" value="UniProtKB-KW"/>
</dbReference>
<dbReference type="AlphaFoldDB" id="A0A974H9P6"/>
<keyword evidence="1 8" id="KW-0723">Serine/threonine-protein kinase</keyword>
<keyword evidence="2" id="KW-0597">Phosphoprotein</keyword>
<feature type="domain" description="AGC-kinase C-terminal" evidence="11">
    <location>
        <begin position="341"/>
        <end position="407"/>
    </location>
</feature>
<proteinExistence type="inferred from homology"/>
<dbReference type="Proteomes" id="UP000694892">
    <property type="component" value="Chromosome 7S"/>
</dbReference>
<evidence type="ECO:0000256" key="1">
    <source>
        <dbReference type="ARBA" id="ARBA00022527"/>
    </source>
</evidence>
<evidence type="ECO:0000259" key="10">
    <source>
        <dbReference type="PROSITE" id="PS50011"/>
    </source>
</evidence>
<feature type="binding site" evidence="7">
    <location>
        <position position="121"/>
    </location>
    <ligand>
        <name>ATP</name>
        <dbReference type="ChEBI" id="CHEBI:30616"/>
    </ligand>
</feature>
<evidence type="ECO:0000256" key="2">
    <source>
        <dbReference type="ARBA" id="ARBA00022553"/>
    </source>
</evidence>
<evidence type="ECO:0000256" key="3">
    <source>
        <dbReference type="ARBA" id="ARBA00022679"/>
    </source>
</evidence>
<comment type="similarity">
    <text evidence="8">Belongs to the protein kinase superfamily.</text>
</comment>
<dbReference type="GO" id="GO:0005524">
    <property type="term" value="F:ATP binding"/>
    <property type="evidence" value="ECO:0007669"/>
    <property type="project" value="UniProtKB-UniRule"/>
</dbReference>
<dbReference type="PANTHER" id="PTHR24351">
    <property type="entry name" value="RIBOSOMAL PROTEIN S6 KINASE"/>
    <property type="match status" value="1"/>
</dbReference>
<evidence type="ECO:0000256" key="8">
    <source>
        <dbReference type="RuleBase" id="RU000304"/>
    </source>
</evidence>
<dbReference type="Pfam" id="PF00069">
    <property type="entry name" value="Pkinase"/>
    <property type="match status" value="1"/>
</dbReference>
<evidence type="ECO:0000313" key="13">
    <source>
        <dbReference type="Proteomes" id="UP000694892"/>
    </source>
</evidence>
<feature type="region of interest" description="Disordered" evidence="9">
    <location>
        <begin position="1"/>
        <end position="81"/>
    </location>
</feature>
<sequence>MKRSHPNFGDLSPTHKEKKRRRGRTEDKEAKSKKKECKRQRSSEKQQKPDECCREEKRKRQESDEGAAGPVNKQAQPPRPNPLSISSYNFYSKLGAGGFANVTLAKLGVKGSYVAVKSIKKTAQTTDDSLLTEANLLKIARDSPFLCQGYAAFQTQRHAFFVMEFLSGGSLEDELKDQGTLPIERVRFHSAEIICGLQFLHGKGIIHRDIKPMNILLDHQGHAKISDFGLAEENIFPGDTTTGWAGTLEYMAPEILHKGTYTAAVDWWSLGITICDMATGKLPFNNSGNTKELIHSIKYKEPKIPNGLDGYLKHLLYKLLKRKPKRRLGLRGDIRWHSFYQSINWVALEKKELQPPFQPRAPAANLFRPYDGKPPLSFLKEDEATSEERNIIPGFSFLSSTWLEYKTSVGLSVEFKIISTCCTKAVSSFVNPVCKISSTFTWNSIAQGMKLLGNIRHWKQEGQSLIWYIRHVQLKPRLLSLFVTFVLLCEALHPACR</sequence>
<name>A0A974H9P6_XENLA</name>
<dbReference type="PROSITE" id="PS00107">
    <property type="entry name" value="PROTEIN_KINASE_ATP"/>
    <property type="match status" value="1"/>
</dbReference>
<gene>
    <name evidence="12" type="ORF">XELAEV_18036974mg</name>
</gene>
<evidence type="ECO:0000256" key="4">
    <source>
        <dbReference type="ARBA" id="ARBA00022741"/>
    </source>
</evidence>
<dbReference type="FunFam" id="1.10.510.10:FF:000210">
    <property type="entry name" value="Non-specific serine/threonine protein kinase"/>
    <property type="match status" value="1"/>
</dbReference>
<dbReference type="InterPro" id="IPR011009">
    <property type="entry name" value="Kinase-like_dom_sf"/>
</dbReference>
<reference evidence="13" key="1">
    <citation type="journal article" date="2016" name="Nature">
        <title>Genome evolution in the allotetraploid frog Xenopus laevis.</title>
        <authorList>
            <person name="Session A.M."/>
            <person name="Uno Y."/>
            <person name="Kwon T."/>
            <person name="Chapman J.A."/>
            <person name="Toyoda A."/>
            <person name="Takahashi S."/>
            <person name="Fukui A."/>
            <person name="Hikosaka A."/>
            <person name="Suzuki A."/>
            <person name="Kondo M."/>
            <person name="van Heeringen S.J."/>
            <person name="Quigley I."/>
            <person name="Heinz S."/>
            <person name="Ogino H."/>
            <person name="Ochi H."/>
            <person name="Hellsten U."/>
            <person name="Lyons J.B."/>
            <person name="Simakov O."/>
            <person name="Putnam N."/>
            <person name="Stites J."/>
            <person name="Kuroki Y."/>
            <person name="Tanaka T."/>
            <person name="Michiue T."/>
            <person name="Watanabe M."/>
            <person name="Bogdanovic O."/>
            <person name="Lister R."/>
            <person name="Georgiou G."/>
            <person name="Paranjpe S.S."/>
            <person name="van Kruijsbergen I."/>
            <person name="Shu S."/>
            <person name="Carlson J."/>
            <person name="Kinoshita T."/>
            <person name="Ohta Y."/>
            <person name="Mawaribuchi S."/>
            <person name="Jenkins J."/>
            <person name="Grimwood J."/>
            <person name="Schmutz J."/>
            <person name="Mitros T."/>
            <person name="Mozaffari S.V."/>
            <person name="Suzuki Y."/>
            <person name="Haramoto Y."/>
            <person name="Yamamoto T.S."/>
            <person name="Takagi C."/>
            <person name="Heald R."/>
            <person name="Miller K."/>
            <person name="Haudenschild C."/>
            <person name="Kitzman J."/>
            <person name="Nakayama T."/>
            <person name="Izutsu Y."/>
            <person name="Robert J."/>
            <person name="Fortriede J."/>
            <person name="Burns K."/>
            <person name="Lotay V."/>
            <person name="Karimi K."/>
            <person name="Yasuoka Y."/>
            <person name="Dichmann D.S."/>
            <person name="Flajnik M.F."/>
            <person name="Houston D.W."/>
            <person name="Shendure J."/>
            <person name="DuPasquier L."/>
            <person name="Vize P.D."/>
            <person name="Zorn A.M."/>
            <person name="Ito M."/>
            <person name="Marcotte E.M."/>
            <person name="Wallingford J.B."/>
            <person name="Ito Y."/>
            <person name="Asashima M."/>
            <person name="Ueno N."/>
            <person name="Matsuda Y."/>
            <person name="Veenstra G.J."/>
            <person name="Fujiyama A."/>
            <person name="Harland R.M."/>
            <person name="Taira M."/>
            <person name="Rokhsar D.S."/>
        </authorList>
    </citation>
    <scope>NUCLEOTIDE SEQUENCE [LARGE SCALE GENOMIC DNA]</scope>
    <source>
        <strain evidence="13">J</strain>
    </source>
</reference>
<organism evidence="12 13">
    <name type="scientific">Xenopus laevis</name>
    <name type="common">African clawed frog</name>
    <dbReference type="NCBI Taxonomy" id="8355"/>
    <lineage>
        <taxon>Eukaryota</taxon>
        <taxon>Metazoa</taxon>
        <taxon>Chordata</taxon>
        <taxon>Craniata</taxon>
        <taxon>Vertebrata</taxon>
        <taxon>Euteleostomi</taxon>
        <taxon>Amphibia</taxon>
        <taxon>Batrachia</taxon>
        <taxon>Anura</taxon>
        <taxon>Pipoidea</taxon>
        <taxon>Pipidae</taxon>
        <taxon>Xenopodinae</taxon>
        <taxon>Xenopus</taxon>
        <taxon>Xenopus</taxon>
    </lineage>
</organism>
<dbReference type="InterPro" id="IPR000961">
    <property type="entry name" value="AGC-kinase_C"/>
</dbReference>
<keyword evidence="4 7" id="KW-0547">Nucleotide-binding</keyword>
<feature type="domain" description="Protein kinase" evidence="10">
    <location>
        <begin position="88"/>
        <end position="340"/>
    </location>
</feature>
<evidence type="ECO:0000256" key="5">
    <source>
        <dbReference type="ARBA" id="ARBA00022777"/>
    </source>
</evidence>
<evidence type="ECO:0000259" key="11">
    <source>
        <dbReference type="PROSITE" id="PS51285"/>
    </source>
</evidence>
<evidence type="ECO:0000256" key="9">
    <source>
        <dbReference type="SAM" id="MobiDB-lite"/>
    </source>
</evidence>
<dbReference type="InterPro" id="IPR008271">
    <property type="entry name" value="Ser/Thr_kinase_AS"/>
</dbReference>
<dbReference type="Gene3D" id="3.30.200.20">
    <property type="entry name" value="Phosphorylase Kinase, domain 1"/>
    <property type="match status" value="1"/>
</dbReference>
<evidence type="ECO:0000313" key="12">
    <source>
        <dbReference type="EMBL" id="OCT70052.1"/>
    </source>
</evidence>
<accession>A0A974H9P6</accession>
<evidence type="ECO:0000256" key="6">
    <source>
        <dbReference type="ARBA" id="ARBA00022840"/>
    </source>
</evidence>
<evidence type="ECO:0008006" key="14">
    <source>
        <dbReference type="Google" id="ProtNLM"/>
    </source>
</evidence>
<keyword evidence="6 7" id="KW-0067">ATP-binding</keyword>